<gene>
    <name evidence="2" type="ORF">KUO17_17300</name>
</gene>
<evidence type="ECO:0000313" key="2">
    <source>
        <dbReference type="EMBL" id="MBV6288763.1"/>
    </source>
</evidence>
<keyword evidence="1" id="KW-0732">Signal</keyword>
<accession>A0A9Q2XLA0</accession>
<organism evidence="2 3">
    <name type="scientific">Pseudomonas aegrilactucae</name>
    <dbReference type="NCBI Taxonomy" id="2854028"/>
    <lineage>
        <taxon>Bacteria</taxon>
        <taxon>Pseudomonadati</taxon>
        <taxon>Pseudomonadota</taxon>
        <taxon>Gammaproteobacteria</taxon>
        <taxon>Pseudomonadales</taxon>
        <taxon>Pseudomonadaceae</taxon>
        <taxon>Pseudomonas</taxon>
    </lineage>
</organism>
<dbReference type="EMBL" id="JAHTBI010000058">
    <property type="protein sequence ID" value="MBV6288763.1"/>
    <property type="molecule type" value="Genomic_DNA"/>
</dbReference>
<dbReference type="AlphaFoldDB" id="A0A9Q2XLA0"/>
<name>A0A9Q2XLA0_9PSED</name>
<proteinExistence type="predicted"/>
<feature type="signal peptide" evidence="1">
    <location>
        <begin position="1"/>
        <end position="24"/>
    </location>
</feature>
<dbReference type="PROSITE" id="PS51257">
    <property type="entry name" value="PROKAR_LIPOPROTEIN"/>
    <property type="match status" value="1"/>
</dbReference>
<keyword evidence="3" id="KW-1185">Reference proteome</keyword>
<dbReference type="RefSeq" id="WP_217976750.1">
    <property type="nucleotide sequence ID" value="NZ_JAHTBI010000058.1"/>
</dbReference>
<evidence type="ECO:0008006" key="4">
    <source>
        <dbReference type="Google" id="ProtNLM"/>
    </source>
</evidence>
<comment type="caution">
    <text evidence="2">The sequence shown here is derived from an EMBL/GenBank/DDBJ whole genome shotgun (WGS) entry which is preliminary data.</text>
</comment>
<reference evidence="2" key="1">
    <citation type="journal article" date="2022" name="Int. J. Syst. Evol. Microbiol.">
        <title>Pseudomonas aegrilactucae sp. nov. and Pseudomonas morbosilactucae sp. nov., pathogens causing bacterial rot of lettuce in Japan.</title>
        <authorList>
            <person name="Sawada H."/>
            <person name="Fujikawa T."/>
            <person name="Satou M."/>
        </authorList>
    </citation>
    <scope>NUCLEOTIDE SEQUENCE</scope>
    <source>
        <strain evidence="2">MAFF 301350</strain>
    </source>
</reference>
<protein>
    <recommendedName>
        <fullName evidence="4">Lipoprotein</fullName>
    </recommendedName>
</protein>
<dbReference type="Proteomes" id="UP001106592">
    <property type="component" value="Unassembled WGS sequence"/>
</dbReference>
<evidence type="ECO:0000313" key="3">
    <source>
        <dbReference type="Proteomes" id="UP001106592"/>
    </source>
</evidence>
<evidence type="ECO:0000256" key="1">
    <source>
        <dbReference type="SAM" id="SignalP"/>
    </source>
</evidence>
<sequence length="380" mass="40959">MKYLSPLALSISLALAGCSSTSSSSEEATNALIADIQAPRDASDLVQWVQPQNQSVDCKIYSSMSRTAPSAIHQAYWDGKCKGGYASGIGLEAMTSEQGSGSAIANYSAGQTKPDYYYQNNDEPGLVAFGDPENGNLMLLAKGSTSGSPVFSLVTMTRESDGTVYSSLFNPETGDTSFVKQFPSGYELVYRYPASPKDPVAIEAFTLKNNAVVGYAIRQHKDASVDQLKMSAGSARAGRVPEPYIQFLQSTLTQVRQKSAAALHNAESSVATSIAYRSAQCGQQARQHVATPTDLCTERADLSRYAGALKAIDAKREQRFTNELNARNVARRWLQALADYNATNQRPSSSLDDAVAQYVESVKRARTMVDYIERSAAAGL</sequence>
<feature type="chain" id="PRO_5040480799" description="Lipoprotein" evidence="1">
    <location>
        <begin position="25"/>
        <end position="380"/>
    </location>
</feature>
<reference evidence="2" key="2">
    <citation type="journal article" date="2023" name="Plant Pathol.">
        <title>Dismantling and reorganizing Pseudomonas marginalis sensu#lato.</title>
        <authorList>
            <person name="Sawada H."/>
            <person name="Fujikawa T."/>
            <person name="Satou M."/>
        </authorList>
    </citation>
    <scope>NUCLEOTIDE SEQUENCE</scope>
    <source>
        <strain evidence="2">MAFF 301350</strain>
    </source>
</reference>